<dbReference type="EMBL" id="CR628339">
    <property type="protein sequence ID" value="CAH17358.1"/>
    <property type="molecule type" value="Genomic_DNA"/>
</dbReference>
<evidence type="ECO:0000313" key="2">
    <source>
        <dbReference type="EMBL" id="CAH17358.1"/>
    </source>
</evidence>
<dbReference type="InterPro" id="IPR045517">
    <property type="entry name" value="Glyoxalase_8"/>
</dbReference>
<keyword evidence="2" id="KW-0614">Plasmid</keyword>
<dbReference type="AlphaFoldDB" id="Q5WRW9"/>
<organism evidence="2 3">
    <name type="scientific">Legionella pneumophila (strain Lens)</name>
    <dbReference type="NCBI Taxonomy" id="297245"/>
    <lineage>
        <taxon>Bacteria</taxon>
        <taxon>Pseudomonadati</taxon>
        <taxon>Pseudomonadota</taxon>
        <taxon>Gammaproteobacteria</taxon>
        <taxon>Legionellales</taxon>
        <taxon>Legionellaceae</taxon>
        <taxon>Legionella</taxon>
    </lineage>
</organism>
<accession>Q5WRW9</accession>
<dbReference type="RefSeq" id="WP_011212629.1">
    <property type="nucleotide sequence ID" value="NC_006366.1"/>
</dbReference>
<feature type="domain" description="Glyoxalase-related protein" evidence="1">
    <location>
        <begin position="3"/>
        <end position="52"/>
    </location>
</feature>
<dbReference type="Pfam" id="PF20066">
    <property type="entry name" value="Glyoxalase_8"/>
    <property type="match status" value="1"/>
</dbReference>
<dbReference type="Proteomes" id="UP000002517">
    <property type="component" value="Plasmid pLPL"/>
</dbReference>
<evidence type="ECO:0000259" key="1">
    <source>
        <dbReference type="Pfam" id="PF20066"/>
    </source>
</evidence>
<name>Q5WRW9_LEGPL</name>
<evidence type="ECO:0000313" key="3">
    <source>
        <dbReference type="Proteomes" id="UP000002517"/>
    </source>
</evidence>
<proteinExistence type="predicted"/>
<dbReference type="KEGG" id="lpf:plpl0039"/>
<sequence>MTSLIEFKKQAKILRDFLGQKNHDITHSSCLEAIAIMNGFKNWNTMSGIFAKNGNALEKRSKTWICDTCGGLIQKPEEGWVEWIVSVPKNEAYGLRLAHRAGYGSNGSSCQYNEELVYKQYGGIINDGELSWYLGDGGLMLLLTLLEEQQIPQDQVLEMIKRLHIPEYEHARRHFNE</sequence>
<geneLocation type="plasmid" evidence="2 3">
    <name>pLPL</name>
</geneLocation>
<gene>
    <name evidence="2" type="ordered locus">plpl0039</name>
</gene>
<reference evidence="2 3" key="1">
    <citation type="journal article" date="2004" name="Nat. Genet.">
        <title>Evidence in the Legionella pneumophila genome for exploitation of host cell functions and high genome plasticity.</title>
        <authorList>
            <person name="Cazalet C."/>
            <person name="Rusniok C."/>
            <person name="Bruggemann H."/>
            <person name="Zidane N."/>
            <person name="Magnier A."/>
            <person name="Ma L."/>
            <person name="Tichit M."/>
            <person name="Jarraud S."/>
            <person name="Bouchier C."/>
            <person name="Vandenesch F."/>
            <person name="Kunst F."/>
            <person name="Etienne J."/>
            <person name="Glaser P."/>
            <person name="Buchrieser C."/>
        </authorList>
    </citation>
    <scope>NUCLEOTIDE SEQUENCE [LARGE SCALE GENOMIC DNA]</scope>
    <source>
        <strain evidence="2 3">Lens</strain>
        <plasmid evidence="3">Plasmid pLPL</plasmid>
    </source>
</reference>
<dbReference type="HOGENOM" id="CLU_1516088_0_0_6"/>
<protein>
    <recommendedName>
        <fullName evidence="1">Glyoxalase-related protein domain-containing protein</fullName>
    </recommendedName>
</protein>